<evidence type="ECO:0000313" key="1">
    <source>
        <dbReference type="EMBL" id="KAJ7196073.1"/>
    </source>
</evidence>
<reference evidence="1" key="1">
    <citation type="submission" date="2023-03" db="EMBL/GenBank/DDBJ databases">
        <title>Massive genome expansion in bonnet fungi (Mycena s.s.) driven by repeated elements and novel gene families across ecological guilds.</title>
        <authorList>
            <consortium name="Lawrence Berkeley National Laboratory"/>
            <person name="Harder C.B."/>
            <person name="Miyauchi S."/>
            <person name="Viragh M."/>
            <person name="Kuo A."/>
            <person name="Thoen E."/>
            <person name="Andreopoulos B."/>
            <person name="Lu D."/>
            <person name="Skrede I."/>
            <person name="Drula E."/>
            <person name="Henrissat B."/>
            <person name="Morin E."/>
            <person name="Kohler A."/>
            <person name="Barry K."/>
            <person name="LaButti K."/>
            <person name="Morin E."/>
            <person name="Salamov A."/>
            <person name="Lipzen A."/>
            <person name="Mereny Z."/>
            <person name="Hegedus B."/>
            <person name="Baldrian P."/>
            <person name="Stursova M."/>
            <person name="Weitz H."/>
            <person name="Taylor A."/>
            <person name="Grigoriev I.V."/>
            <person name="Nagy L.G."/>
            <person name="Martin F."/>
            <person name="Kauserud H."/>
        </authorList>
    </citation>
    <scope>NUCLEOTIDE SEQUENCE</scope>
    <source>
        <strain evidence="1">9144</strain>
    </source>
</reference>
<proteinExistence type="predicted"/>
<dbReference type="AlphaFoldDB" id="A0AAD6UVS5"/>
<keyword evidence="2" id="KW-1185">Reference proteome</keyword>
<comment type="caution">
    <text evidence="1">The sequence shown here is derived from an EMBL/GenBank/DDBJ whole genome shotgun (WGS) entry which is preliminary data.</text>
</comment>
<dbReference type="Proteomes" id="UP001219525">
    <property type="component" value="Unassembled WGS sequence"/>
</dbReference>
<sequence>MDELDGEGWRRGKQFICRDATRKVPFIKKARVERIEFQQEGDLFVYVYMLLGNTNLYLSIPYVDEYHTIIFGLPGQLTADINAGAVQSKRRMGGIKARISLGLHLVVPFKRCTTGTTDKFGPTLKYYQIEMVSKFCDWFEYHLTTAIKLRCYQIEVVSKFCDLFEYHLTTAIKLRCCWRLKRLSRIPGHPIPLYHSWYQWYLGTTITGLSTIIPQLPGIEKTYKNSGPPNTAVPQLVYHKFQATQYRCTTVITSGIWVPQLPEIEPVSAAVPQILQVVFQYHNYWKLKDLAKFMAPQHCCTTDTTSGGL</sequence>
<accession>A0AAD6UVS5</accession>
<evidence type="ECO:0000313" key="2">
    <source>
        <dbReference type="Proteomes" id="UP001219525"/>
    </source>
</evidence>
<protein>
    <submittedName>
        <fullName evidence="1">Uncharacterized protein</fullName>
    </submittedName>
</protein>
<gene>
    <name evidence="1" type="ORF">GGX14DRAFT_403555</name>
</gene>
<dbReference type="EMBL" id="JARJCW010000086">
    <property type="protein sequence ID" value="KAJ7196073.1"/>
    <property type="molecule type" value="Genomic_DNA"/>
</dbReference>
<name>A0AAD6UVS5_9AGAR</name>
<organism evidence="1 2">
    <name type="scientific">Mycena pura</name>
    <dbReference type="NCBI Taxonomy" id="153505"/>
    <lineage>
        <taxon>Eukaryota</taxon>
        <taxon>Fungi</taxon>
        <taxon>Dikarya</taxon>
        <taxon>Basidiomycota</taxon>
        <taxon>Agaricomycotina</taxon>
        <taxon>Agaricomycetes</taxon>
        <taxon>Agaricomycetidae</taxon>
        <taxon>Agaricales</taxon>
        <taxon>Marasmiineae</taxon>
        <taxon>Mycenaceae</taxon>
        <taxon>Mycena</taxon>
    </lineage>
</organism>